<dbReference type="InterPro" id="IPR013766">
    <property type="entry name" value="Thioredoxin_domain"/>
</dbReference>
<dbReference type="AlphaFoldDB" id="A0A109B9Y8"/>
<keyword evidence="3 6" id="KW-0560">Oxidoreductase</keyword>
<dbReference type="STRING" id="121290.APY04_3379"/>
<dbReference type="EC" id="1.11.1.27" evidence="6"/>
<dbReference type="GO" id="GO:0034599">
    <property type="term" value="P:cellular response to oxidative stress"/>
    <property type="evidence" value="ECO:0007669"/>
    <property type="project" value="InterPro"/>
</dbReference>
<keyword evidence="1 6" id="KW-0575">Peroxidase</keyword>
<dbReference type="EMBL" id="LMTR01000093">
    <property type="protein sequence ID" value="KWT64367.1"/>
    <property type="molecule type" value="Genomic_DNA"/>
</dbReference>
<dbReference type="InterPro" id="IPR036249">
    <property type="entry name" value="Thioredoxin-like_sf"/>
</dbReference>
<dbReference type="GO" id="GO:0005737">
    <property type="term" value="C:cytoplasm"/>
    <property type="evidence" value="ECO:0007669"/>
    <property type="project" value="TreeGrafter"/>
</dbReference>
<comment type="function">
    <text evidence="6">Thiol-specific peroxidase that catalyzes the reduction of hydrogen peroxide and organic hydroperoxides to water and alcohols, respectively. Plays a role in cell protection against oxidative stress by detoxifying peroxides.</text>
</comment>
<accession>A0A109B9Y8</accession>
<dbReference type="GO" id="GO:0042744">
    <property type="term" value="P:hydrogen peroxide catabolic process"/>
    <property type="evidence" value="ECO:0007669"/>
    <property type="project" value="TreeGrafter"/>
</dbReference>
<dbReference type="PATRIC" id="fig|121290.4.peg.812"/>
<dbReference type="Proteomes" id="UP000059074">
    <property type="component" value="Unassembled WGS sequence"/>
</dbReference>
<evidence type="ECO:0000256" key="1">
    <source>
        <dbReference type="ARBA" id="ARBA00022559"/>
    </source>
</evidence>
<comment type="caution">
    <text evidence="8">The sequence shown here is derived from an EMBL/GenBank/DDBJ whole genome shotgun (WGS) entry which is preliminary data.</text>
</comment>
<evidence type="ECO:0000313" key="8">
    <source>
        <dbReference type="EMBL" id="KWT64367.1"/>
    </source>
</evidence>
<dbReference type="PANTHER" id="PTHR10430">
    <property type="entry name" value="PEROXIREDOXIN"/>
    <property type="match status" value="1"/>
</dbReference>
<evidence type="ECO:0000256" key="5">
    <source>
        <dbReference type="PIRSR" id="PIRSR637944-1"/>
    </source>
</evidence>
<name>A0A109B9Y8_HYPSL</name>
<sequence length="165" mass="17334">MAIKVGDKLPDASFVVMTSDGPAERSTGDVFAGKKVALFAIPGAYTPTCQNQHVPGFVDRAEELAGKGIDTIACTAVNDVFVLSHFAKDTGAEGKIVMLADGNGDFAKAIGLDLDLTSRGFGVRSSRYAMLVEDGVVKVLNVEDIPPQHDKSSAATLCSMIDRSL</sequence>
<dbReference type="FunFam" id="3.40.30.10:FF:000020">
    <property type="entry name" value="Peroxiredoxin"/>
    <property type="match status" value="1"/>
</dbReference>
<dbReference type="PANTHER" id="PTHR10430:SF16">
    <property type="entry name" value="PEROXIREDOXIN-5, MITOCHONDRIAL"/>
    <property type="match status" value="1"/>
</dbReference>
<evidence type="ECO:0000313" key="9">
    <source>
        <dbReference type="Proteomes" id="UP000059074"/>
    </source>
</evidence>
<dbReference type="CDD" id="cd03013">
    <property type="entry name" value="PRX5_like"/>
    <property type="match status" value="1"/>
</dbReference>
<comment type="catalytic activity">
    <reaction evidence="6">
        <text>a hydroperoxide + 2 glutathione = an alcohol + glutathione disulfide + H2O</text>
        <dbReference type="Rhea" id="RHEA:62632"/>
        <dbReference type="ChEBI" id="CHEBI:15377"/>
        <dbReference type="ChEBI" id="CHEBI:30879"/>
        <dbReference type="ChEBI" id="CHEBI:35924"/>
        <dbReference type="ChEBI" id="CHEBI:57925"/>
        <dbReference type="ChEBI" id="CHEBI:58297"/>
        <dbReference type="EC" id="1.11.1.27"/>
    </reaction>
</comment>
<evidence type="ECO:0000256" key="6">
    <source>
        <dbReference type="RuleBase" id="RU366011"/>
    </source>
</evidence>
<keyword evidence="2 6" id="KW-0049">Antioxidant</keyword>
<dbReference type="PROSITE" id="PS51352">
    <property type="entry name" value="THIOREDOXIN_2"/>
    <property type="match status" value="1"/>
</dbReference>
<keyword evidence="9" id="KW-1185">Reference proteome</keyword>
<dbReference type="GO" id="GO:0008379">
    <property type="term" value="F:thioredoxin peroxidase activity"/>
    <property type="evidence" value="ECO:0007669"/>
    <property type="project" value="InterPro"/>
</dbReference>
<dbReference type="Gene3D" id="3.40.30.10">
    <property type="entry name" value="Glutaredoxin"/>
    <property type="match status" value="1"/>
</dbReference>
<gene>
    <name evidence="8" type="ORF">APY04_3379</name>
</gene>
<dbReference type="InterPro" id="IPR037944">
    <property type="entry name" value="PRX5-like"/>
</dbReference>
<dbReference type="SUPFAM" id="SSF52833">
    <property type="entry name" value="Thioredoxin-like"/>
    <property type="match status" value="1"/>
</dbReference>
<keyword evidence="4 6" id="KW-0676">Redox-active center</keyword>
<evidence type="ECO:0000256" key="3">
    <source>
        <dbReference type="ARBA" id="ARBA00023002"/>
    </source>
</evidence>
<feature type="domain" description="Thioredoxin" evidence="7">
    <location>
        <begin position="3"/>
        <end position="165"/>
    </location>
</feature>
<reference evidence="8 9" key="1">
    <citation type="submission" date="2015-10" db="EMBL/GenBank/DDBJ databases">
        <title>Transcriptomic analysis of a linuron degrading triple-species bacterial consortium.</title>
        <authorList>
            <person name="Albers P."/>
        </authorList>
    </citation>
    <scope>NUCLEOTIDE SEQUENCE [LARGE SCALE GENOMIC DNA]</scope>
    <source>
        <strain evidence="8 9">WDL6</strain>
    </source>
</reference>
<comment type="similarity">
    <text evidence="6">Belongs to the peroxiredoxin family. Prx5 subfamily.</text>
</comment>
<protein>
    <recommendedName>
        <fullName evidence="6">Glutathione-dependent peroxiredoxin</fullName>
        <ecNumber evidence="6">1.11.1.27</ecNumber>
    </recommendedName>
</protein>
<dbReference type="Pfam" id="PF08534">
    <property type="entry name" value="Redoxin"/>
    <property type="match status" value="1"/>
</dbReference>
<organism evidence="8 9">
    <name type="scientific">Hyphomicrobium sulfonivorans</name>
    <dbReference type="NCBI Taxonomy" id="121290"/>
    <lineage>
        <taxon>Bacteria</taxon>
        <taxon>Pseudomonadati</taxon>
        <taxon>Pseudomonadota</taxon>
        <taxon>Alphaproteobacteria</taxon>
        <taxon>Hyphomicrobiales</taxon>
        <taxon>Hyphomicrobiaceae</taxon>
        <taxon>Hyphomicrobium</taxon>
    </lineage>
</organism>
<dbReference type="GO" id="GO:0045454">
    <property type="term" value="P:cell redox homeostasis"/>
    <property type="evidence" value="ECO:0007669"/>
    <property type="project" value="TreeGrafter"/>
</dbReference>
<feature type="active site" description="Cysteine sulfenic acid (-SOH) intermediate" evidence="5">
    <location>
        <position position="49"/>
    </location>
</feature>
<evidence type="ECO:0000259" key="7">
    <source>
        <dbReference type="PROSITE" id="PS51352"/>
    </source>
</evidence>
<dbReference type="RefSeq" id="WP_068464913.1">
    <property type="nucleotide sequence ID" value="NZ_JAEFBX010000002.1"/>
</dbReference>
<dbReference type="OrthoDB" id="9800621at2"/>
<evidence type="ECO:0000256" key="2">
    <source>
        <dbReference type="ARBA" id="ARBA00022862"/>
    </source>
</evidence>
<evidence type="ECO:0000256" key="4">
    <source>
        <dbReference type="ARBA" id="ARBA00023284"/>
    </source>
</evidence>
<proteinExistence type="inferred from homology"/>
<dbReference type="InterPro" id="IPR013740">
    <property type="entry name" value="Redoxin"/>
</dbReference>